<dbReference type="Gene3D" id="3.30.559.10">
    <property type="entry name" value="Chloramphenicol acetyltransferase-like domain"/>
    <property type="match status" value="1"/>
</dbReference>
<proteinExistence type="inferred from homology"/>
<evidence type="ECO:0000256" key="3">
    <source>
        <dbReference type="ARBA" id="ARBA00022679"/>
    </source>
</evidence>
<evidence type="ECO:0000256" key="1">
    <source>
        <dbReference type="ARBA" id="ARBA00005122"/>
    </source>
</evidence>
<name>A0AA38LHK0_TAXCH</name>
<evidence type="ECO:0000256" key="2">
    <source>
        <dbReference type="ARBA" id="ARBA00009861"/>
    </source>
</evidence>
<gene>
    <name evidence="6" type="ORF">KI387_005351</name>
</gene>
<dbReference type="AlphaFoldDB" id="A0AA38LHK0"/>
<accession>A0AA38LHK0</accession>
<dbReference type="OMA" id="FKRCIME"/>
<feature type="non-terminal residue" evidence="6">
    <location>
        <position position="196"/>
    </location>
</feature>
<evidence type="ECO:0000256" key="4">
    <source>
        <dbReference type="ARBA" id="ARBA00023059"/>
    </source>
</evidence>
<dbReference type="PANTHER" id="PTHR31147">
    <property type="entry name" value="ACYL TRANSFERASE 4"/>
    <property type="match status" value="1"/>
</dbReference>
<dbReference type="Proteomes" id="UP000824469">
    <property type="component" value="Unassembled WGS sequence"/>
</dbReference>
<keyword evidence="4" id="KW-0876">Taxol biosynthesis</keyword>
<dbReference type="InterPro" id="IPR050898">
    <property type="entry name" value="Plant_acyltransferase"/>
</dbReference>
<keyword evidence="5" id="KW-0012">Acyltransferase</keyword>
<comment type="caution">
    <text evidence="6">The sequence shown here is derived from an EMBL/GenBank/DDBJ whole genome shotgun (WGS) entry which is preliminary data.</text>
</comment>
<reference evidence="6 7" key="1">
    <citation type="journal article" date="2021" name="Nat. Plants">
        <title>The Taxus genome provides insights into paclitaxel biosynthesis.</title>
        <authorList>
            <person name="Xiong X."/>
            <person name="Gou J."/>
            <person name="Liao Q."/>
            <person name="Li Y."/>
            <person name="Zhou Q."/>
            <person name="Bi G."/>
            <person name="Li C."/>
            <person name="Du R."/>
            <person name="Wang X."/>
            <person name="Sun T."/>
            <person name="Guo L."/>
            <person name="Liang H."/>
            <person name="Lu P."/>
            <person name="Wu Y."/>
            <person name="Zhang Z."/>
            <person name="Ro D.K."/>
            <person name="Shang Y."/>
            <person name="Huang S."/>
            <person name="Yan J."/>
        </authorList>
    </citation>
    <scope>NUCLEOTIDE SEQUENCE [LARGE SCALE GENOMIC DNA]</scope>
    <source>
        <strain evidence="6">Ta-2019</strain>
    </source>
</reference>
<organism evidence="6 7">
    <name type="scientific">Taxus chinensis</name>
    <name type="common">Chinese yew</name>
    <name type="synonym">Taxus wallichiana var. chinensis</name>
    <dbReference type="NCBI Taxonomy" id="29808"/>
    <lineage>
        <taxon>Eukaryota</taxon>
        <taxon>Viridiplantae</taxon>
        <taxon>Streptophyta</taxon>
        <taxon>Embryophyta</taxon>
        <taxon>Tracheophyta</taxon>
        <taxon>Spermatophyta</taxon>
        <taxon>Pinopsida</taxon>
        <taxon>Pinidae</taxon>
        <taxon>Conifers II</taxon>
        <taxon>Cupressales</taxon>
        <taxon>Taxaceae</taxon>
        <taxon>Taxus</taxon>
    </lineage>
</organism>
<protein>
    <submittedName>
        <fullName evidence="6">Uncharacterized protein</fullName>
    </submittedName>
</protein>
<sequence>CSVPPGVSADPAKIILEALSKILVYYFPFAGRLRNKENGDIEVECTGQGALFVEAMADNDLSVIGDLDECNPSFRQLIFSLPLDTGYKDLHLLTVQVTRFRCGGFVMGMTVHQSICDGNGIGQFLKSMAEIARGEVKPSVEAIWNRELVKPQDYIHLQLYLVASIRPPQAVEKVAQASLIIIFDKINHFKRCIMEE</sequence>
<evidence type="ECO:0000313" key="7">
    <source>
        <dbReference type="Proteomes" id="UP000824469"/>
    </source>
</evidence>
<dbReference type="InterPro" id="IPR023213">
    <property type="entry name" value="CAT-like_dom_sf"/>
</dbReference>
<evidence type="ECO:0000313" key="6">
    <source>
        <dbReference type="EMBL" id="KAH9325173.1"/>
    </source>
</evidence>
<dbReference type="Pfam" id="PF02458">
    <property type="entry name" value="Transferase"/>
    <property type="match status" value="1"/>
</dbReference>
<dbReference type="EMBL" id="JAHRHJ020000002">
    <property type="protein sequence ID" value="KAH9325173.1"/>
    <property type="molecule type" value="Genomic_DNA"/>
</dbReference>
<keyword evidence="7" id="KW-1185">Reference proteome</keyword>
<comment type="similarity">
    <text evidence="2">Belongs to the plant acyltransferase family.</text>
</comment>
<dbReference type="PANTHER" id="PTHR31147:SF1">
    <property type="entry name" value="ACYL TRANSFERASE 4"/>
    <property type="match status" value="1"/>
</dbReference>
<keyword evidence="3" id="KW-0808">Transferase</keyword>
<dbReference type="GO" id="GO:0042617">
    <property type="term" value="P:paclitaxel biosynthetic process"/>
    <property type="evidence" value="ECO:0007669"/>
    <property type="project" value="UniProtKB-KW"/>
</dbReference>
<comment type="pathway">
    <text evidence="1">Alkaloid biosynthesis; taxol biosynthesis.</text>
</comment>
<evidence type="ECO:0000256" key="5">
    <source>
        <dbReference type="ARBA" id="ARBA00023315"/>
    </source>
</evidence>
<feature type="non-terminal residue" evidence="6">
    <location>
        <position position="1"/>
    </location>
</feature>
<dbReference type="GO" id="GO:0016746">
    <property type="term" value="F:acyltransferase activity"/>
    <property type="evidence" value="ECO:0007669"/>
    <property type="project" value="UniProtKB-KW"/>
</dbReference>